<dbReference type="AlphaFoldDB" id="A0A841JF09"/>
<dbReference type="GO" id="GO:0006811">
    <property type="term" value="P:monoatomic ion transport"/>
    <property type="evidence" value="ECO:0007669"/>
    <property type="project" value="UniProtKB-KW"/>
</dbReference>
<keyword evidence="12" id="KW-0564">Palmitate</keyword>
<evidence type="ECO:0000256" key="8">
    <source>
        <dbReference type="ARBA" id="ARBA00023047"/>
    </source>
</evidence>
<evidence type="ECO:0000259" key="16">
    <source>
        <dbReference type="Pfam" id="PF02563"/>
    </source>
</evidence>
<organism evidence="19 20">
    <name type="scientific">Mucilaginibacter lappiensis</name>
    <dbReference type="NCBI Taxonomy" id="354630"/>
    <lineage>
        <taxon>Bacteria</taxon>
        <taxon>Pseudomonadati</taxon>
        <taxon>Bacteroidota</taxon>
        <taxon>Sphingobacteriia</taxon>
        <taxon>Sphingobacteriales</taxon>
        <taxon>Sphingobacteriaceae</taxon>
        <taxon>Mucilaginibacter</taxon>
    </lineage>
</organism>
<reference evidence="19 20" key="1">
    <citation type="submission" date="2020-08" db="EMBL/GenBank/DDBJ databases">
        <title>Genomic Encyclopedia of Type Strains, Phase IV (KMG-V): Genome sequencing to study the core and pangenomes of soil and plant-associated prokaryotes.</title>
        <authorList>
            <person name="Whitman W."/>
        </authorList>
    </citation>
    <scope>NUCLEOTIDE SEQUENCE [LARGE SCALE GENOMIC DNA]</scope>
    <source>
        <strain evidence="19 20">MP601</strain>
    </source>
</reference>
<gene>
    <name evidence="19" type="ORF">HDF22_001141</name>
</gene>
<dbReference type="PANTHER" id="PTHR33619">
    <property type="entry name" value="POLYSACCHARIDE EXPORT PROTEIN GFCE-RELATED"/>
    <property type="match status" value="1"/>
</dbReference>
<evidence type="ECO:0000256" key="5">
    <source>
        <dbReference type="ARBA" id="ARBA00022597"/>
    </source>
</evidence>
<dbReference type="InterPro" id="IPR054765">
    <property type="entry name" value="SLBB_dom"/>
</dbReference>
<feature type="domain" description="SLBB" evidence="18">
    <location>
        <begin position="242"/>
        <end position="319"/>
    </location>
</feature>
<evidence type="ECO:0000256" key="9">
    <source>
        <dbReference type="ARBA" id="ARBA00023065"/>
    </source>
</evidence>
<evidence type="ECO:0000256" key="11">
    <source>
        <dbReference type="ARBA" id="ARBA00023136"/>
    </source>
</evidence>
<dbReference type="GO" id="GO:0015159">
    <property type="term" value="F:polysaccharide transmembrane transporter activity"/>
    <property type="evidence" value="ECO:0007669"/>
    <property type="project" value="InterPro"/>
</dbReference>
<keyword evidence="5" id="KW-0762">Sugar transport</keyword>
<name>A0A841JF09_9SPHI</name>
<comment type="similarity">
    <text evidence="2">Belongs to the BexD/CtrA/VexA family.</text>
</comment>
<dbReference type="EMBL" id="JACHCA010000003">
    <property type="protein sequence ID" value="MBB6127035.1"/>
    <property type="molecule type" value="Genomic_DNA"/>
</dbReference>
<evidence type="ECO:0000256" key="15">
    <source>
        <dbReference type="SAM" id="Phobius"/>
    </source>
</evidence>
<evidence type="ECO:0000313" key="20">
    <source>
        <dbReference type="Proteomes" id="UP000548326"/>
    </source>
</evidence>
<comment type="caution">
    <text evidence="19">The sequence shown here is derived from an EMBL/GenBank/DDBJ whole genome shotgun (WGS) entry which is preliminary data.</text>
</comment>
<feature type="domain" description="Soluble ligand binding" evidence="17">
    <location>
        <begin position="500"/>
        <end position="544"/>
    </location>
</feature>
<accession>A0A841JF09</accession>
<dbReference type="InterPro" id="IPR019554">
    <property type="entry name" value="Soluble_ligand-bd"/>
</dbReference>
<keyword evidence="4" id="KW-1134">Transmembrane beta strand</keyword>
<dbReference type="GO" id="GO:0046930">
    <property type="term" value="C:pore complex"/>
    <property type="evidence" value="ECO:0007669"/>
    <property type="project" value="UniProtKB-KW"/>
</dbReference>
<keyword evidence="14" id="KW-0449">Lipoprotein</keyword>
<sequence length="830" mass="91382">MIKTNFLIFLFIAVLCFGAINHVSAQINIQNLSSVNIDDVPDQQIIQLLQQAQNSGLSDAELIRQAQSRGMSSAQIQKLQTRIQNIRSKASGKKVQADTTEDADGRIITGRKLNYKPDSLDSAYANKDMFENLRPKIFGADLFKNKNSSFEPNLKLATPVNYIIGPDDQLSVNVYGNSSVNWKLEVSPEGNITIPNVGVINVGGKSIEQATAQIKSRLSASNYAIGHGTSVQITLGNIRSIKVIIVGQVQKPGTYTLPSLATVFNALYMSGGPTDNGSLRQIEVIRNNRIIRHLDVYDFIVKGSQKDNISLQDQDIVRVPTYRTRVQLVGQIKIPALFEVLPGETLDNILNYAGGFTDSAYTARIKVSQISDQQRKITDVVEADYKNYIPLRGDKYIVESIINRFENRVVIKGAIFKPGEYELQNGLTLNQLIANAAGLKEDAFMERGTITRLKSDNSTEIIGFNVRDVINKTVNISLQREDIVNISSIFDLRDKYQIVINGSVRKPGKFAFSENMKVEDLIFKAGGFAEGASTKRIEVARRISDADPNSKNSSVAQVFSVNVDGQLKPSEGNFVLQPFDIVSVYTLPGFEKQKTVKVEGEVMYPGSYTIKTKNEKISDLVARAGGLTASADPEGGSLKRENIAILGIDKRKADTLAIARESMDRMSRLKRTYKDSTRNEDTIMRNNFVGIDLPKILKSPGSKDDLLLEDGDILRIPKQQQIVRVNGQVLYPSAVVYDRSKSFNDFVSNAGGYGPDALRRGAYIVYANGTVKGTRKVLFFNNHPSVKPGSEIFVPKKSEAKSNTAQTILGFTTGLASLGAIILGILSLNK</sequence>
<evidence type="ECO:0000313" key="19">
    <source>
        <dbReference type="EMBL" id="MBB6127035.1"/>
    </source>
</evidence>
<keyword evidence="15" id="KW-1133">Transmembrane helix</keyword>
<evidence type="ECO:0000256" key="7">
    <source>
        <dbReference type="ARBA" id="ARBA00022729"/>
    </source>
</evidence>
<comment type="subcellular location">
    <subcellularLocation>
        <location evidence="1">Cell outer membrane</location>
        <topology evidence="1">Multi-pass membrane protein</topology>
    </subcellularLocation>
</comment>
<keyword evidence="6 15" id="KW-0812">Transmembrane</keyword>
<dbReference type="GO" id="GO:0009279">
    <property type="term" value="C:cell outer membrane"/>
    <property type="evidence" value="ECO:0007669"/>
    <property type="project" value="UniProtKB-SubCell"/>
</dbReference>
<evidence type="ECO:0000256" key="10">
    <source>
        <dbReference type="ARBA" id="ARBA00023114"/>
    </source>
</evidence>
<dbReference type="Gene3D" id="3.30.1950.10">
    <property type="entry name" value="wza like domain"/>
    <property type="match status" value="1"/>
</dbReference>
<dbReference type="GO" id="GO:0015288">
    <property type="term" value="F:porin activity"/>
    <property type="evidence" value="ECO:0007669"/>
    <property type="project" value="UniProtKB-KW"/>
</dbReference>
<feature type="domain" description="Soluble ligand binding" evidence="17">
    <location>
        <begin position="325"/>
        <end position="370"/>
    </location>
</feature>
<feature type="domain" description="Soluble ligand binding" evidence="17">
    <location>
        <begin position="596"/>
        <end position="633"/>
    </location>
</feature>
<dbReference type="PANTHER" id="PTHR33619:SF3">
    <property type="entry name" value="POLYSACCHARIDE EXPORT PROTEIN GFCE-RELATED"/>
    <property type="match status" value="1"/>
</dbReference>
<dbReference type="InterPro" id="IPR003715">
    <property type="entry name" value="Poly_export_N"/>
</dbReference>
<evidence type="ECO:0000256" key="6">
    <source>
        <dbReference type="ARBA" id="ARBA00022692"/>
    </source>
</evidence>
<evidence type="ECO:0000256" key="14">
    <source>
        <dbReference type="ARBA" id="ARBA00023288"/>
    </source>
</evidence>
<dbReference type="RefSeq" id="WP_221275960.1">
    <property type="nucleotide sequence ID" value="NZ_JACHCA010000003.1"/>
</dbReference>
<keyword evidence="9" id="KW-0406">Ion transport</keyword>
<keyword evidence="10" id="KW-0626">Porin</keyword>
<keyword evidence="11 15" id="KW-0472">Membrane</keyword>
<dbReference type="Gene3D" id="3.10.560.10">
    <property type="entry name" value="Outer membrane lipoprotein wza domain like"/>
    <property type="match status" value="5"/>
</dbReference>
<feature type="transmembrane region" description="Helical" evidence="15">
    <location>
        <begin position="808"/>
        <end position="828"/>
    </location>
</feature>
<evidence type="ECO:0000259" key="17">
    <source>
        <dbReference type="Pfam" id="PF10531"/>
    </source>
</evidence>
<evidence type="ECO:0000256" key="12">
    <source>
        <dbReference type="ARBA" id="ARBA00023139"/>
    </source>
</evidence>
<feature type="domain" description="Soluble ligand binding" evidence="17">
    <location>
        <begin position="409"/>
        <end position="452"/>
    </location>
</feature>
<keyword evidence="3" id="KW-0813">Transport</keyword>
<keyword evidence="13" id="KW-0998">Cell outer membrane</keyword>
<dbReference type="Pfam" id="PF10531">
    <property type="entry name" value="SLBB"/>
    <property type="match status" value="4"/>
</dbReference>
<protein>
    <submittedName>
        <fullName evidence="19">Protein involved in polysaccharide export with SLBB domain</fullName>
    </submittedName>
</protein>
<dbReference type="InterPro" id="IPR049712">
    <property type="entry name" value="Poly_export"/>
</dbReference>
<evidence type="ECO:0000256" key="3">
    <source>
        <dbReference type="ARBA" id="ARBA00022448"/>
    </source>
</evidence>
<evidence type="ECO:0000256" key="4">
    <source>
        <dbReference type="ARBA" id="ARBA00022452"/>
    </source>
</evidence>
<dbReference type="Proteomes" id="UP000548326">
    <property type="component" value="Unassembled WGS sequence"/>
</dbReference>
<keyword evidence="8" id="KW-0625">Polysaccharide transport</keyword>
<feature type="domain" description="Polysaccharide export protein N-terminal" evidence="16">
    <location>
        <begin position="158"/>
        <end position="227"/>
    </location>
</feature>
<evidence type="ECO:0000256" key="2">
    <source>
        <dbReference type="ARBA" id="ARBA00009450"/>
    </source>
</evidence>
<keyword evidence="7" id="KW-0732">Signal</keyword>
<evidence type="ECO:0000256" key="1">
    <source>
        <dbReference type="ARBA" id="ARBA00004571"/>
    </source>
</evidence>
<dbReference type="Pfam" id="PF02563">
    <property type="entry name" value="Poly_export"/>
    <property type="match status" value="1"/>
</dbReference>
<evidence type="ECO:0000256" key="13">
    <source>
        <dbReference type="ARBA" id="ARBA00023237"/>
    </source>
</evidence>
<proteinExistence type="inferred from homology"/>
<evidence type="ECO:0000259" key="18">
    <source>
        <dbReference type="Pfam" id="PF22461"/>
    </source>
</evidence>
<dbReference type="Pfam" id="PF22461">
    <property type="entry name" value="SLBB_2"/>
    <property type="match status" value="1"/>
</dbReference>